<evidence type="ECO:0000313" key="2">
    <source>
        <dbReference type="Proteomes" id="UP000638311"/>
    </source>
</evidence>
<evidence type="ECO:0000313" key="1">
    <source>
        <dbReference type="EMBL" id="MZU09050.1"/>
    </source>
</evidence>
<organism evidence="1 2">
    <name type="scientific">Bifidobacterium longum</name>
    <dbReference type="NCBI Taxonomy" id="216816"/>
    <lineage>
        <taxon>Bacteria</taxon>
        <taxon>Bacillati</taxon>
        <taxon>Actinomycetota</taxon>
        <taxon>Actinomycetes</taxon>
        <taxon>Bifidobacteriales</taxon>
        <taxon>Bifidobacteriaceae</taxon>
        <taxon>Bifidobacterium</taxon>
    </lineage>
</organism>
<dbReference type="AlphaFoldDB" id="A0A6B1XF90"/>
<comment type="caution">
    <text evidence="1">The sequence shown here is derived from an EMBL/GenBank/DDBJ whole genome shotgun (WGS) entry which is preliminary data.</text>
</comment>
<protein>
    <submittedName>
        <fullName evidence="1">Uncharacterized protein</fullName>
    </submittedName>
</protein>
<reference evidence="1" key="1">
    <citation type="journal article" date="2019" name="Nat. Med.">
        <title>A library of human gut bacterial isolates paired with longitudinal multiomics data enables mechanistic microbiome research.</title>
        <authorList>
            <person name="Poyet M."/>
            <person name="Groussin M."/>
            <person name="Gibbons S.M."/>
            <person name="Avila-Pacheco J."/>
            <person name="Jiang X."/>
            <person name="Kearney S.M."/>
            <person name="Perrotta A.R."/>
            <person name="Berdy B."/>
            <person name="Zhao S."/>
            <person name="Lieberman T.D."/>
            <person name="Swanson P.K."/>
            <person name="Smith M."/>
            <person name="Roesemann S."/>
            <person name="Alexander J.E."/>
            <person name="Rich S.A."/>
            <person name="Livny J."/>
            <person name="Vlamakis H."/>
            <person name="Clish C."/>
            <person name="Bullock K."/>
            <person name="Deik A."/>
            <person name="Scott J."/>
            <person name="Pierce K.A."/>
            <person name="Xavier R.J."/>
            <person name="Alm E.J."/>
        </authorList>
    </citation>
    <scope>NUCLEOTIDE SEQUENCE</scope>
    <source>
        <strain evidence="1">BIOML-A409</strain>
    </source>
</reference>
<dbReference type="EMBL" id="WXDR01000021">
    <property type="protein sequence ID" value="MZU09050.1"/>
    <property type="molecule type" value="Genomic_DNA"/>
</dbReference>
<gene>
    <name evidence="1" type="ORF">GUA24_08650</name>
</gene>
<sequence length="112" mass="12373">MKTMSLWGGLDAFRIAVFDGRARGGEQVTHAFPVRIHHGRRSGLAIVDGNALLGGERLELGVIEQADFLAAQVAGDAHLFGRFGRCWLRLPPHQRAADHAHYRKQGDQSDDF</sequence>
<name>A0A6B1XF90_BIFLN</name>
<dbReference type="Proteomes" id="UP000638311">
    <property type="component" value="Unassembled WGS sequence"/>
</dbReference>
<proteinExistence type="predicted"/>
<dbReference type="RefSeq" id="WP_155268841.1">
    <property type="nucleotide sequence ID" value="NZ_CAXVIY010000004.1"/>
</dbReference>
<accession>A0A6B1XF90</accession>